<name>A0A0E0BUY9_9ORYZ</name>
<dbReference type="InterPro" id="IPR011684">
    <property type="entry name" value="NAB"/>
</dbReference>
<evidence type="ECO:0000256" key="3">
    <source>
        <dbReference type="SAM" id="Coils"/>
    </source>
</evidence>
<feature type="coiled-coil region" evidence="3">
    <location>
        <begin position="496"/>
        <end position="642"/>
    </location>
</feature>
<feature type="region of interest" description="Disordered" evidence="4">
    <location>
        <begin position="1558"/>
        <end position="1579"/>
    </location>
</feature>
<feature type="coiled-coil region" evidence="3">
    <location>
        <begin position="1052"/>
        <end position="1079"/>
    </location>
</feature>
<feature type="coiled-coil region" evidence="3">
    <location>
        <begin position="875"/>
        <end position="909"/>
    </location>
</feature>
<evidence type="ECO:0000256" key="4">
    <source>
        <dbReference type="SAM" id="MobiDB-lite"/>
    </source>
</evidence>
<feature type="region of interest" description="Disordered" evidence="4">
    <location>
        <begin position="1"/>
        <end position="28"/>
    </location>
</feature>
<feature type="region of interest" description="Disordered" evidence="4">
    <location>
        <begin position="1591"/>
        <end position="1613"/>
    </location>
</feature>
<feature type="domain" description="NAB" evidence="5">
    <location>
        <begin position="36"/>
        <end position="116"/>
    </location>
</feature>
<reference evidence="6" key="2">
    <citation type="submission" date="2018-05" db="EMBL/GenBank/DDBJ databases">
        <title>OgluRS3 (Oryza glumaepatula Reference Sequence Version 3).</title>
        <authorList>
            <person name="Zhang J."/>
            <person name="Kudrna D."/>
            <person name="Lee S."/>
            <person name="Talag J."/>
            <person name="Welchert J."/>
            <person name="Wing R.A."/>
        </authorList>
    </citation>
    <scope>NUCLEOTIDE SEQUENCE [LARGE SCALE GENOMIC DNA]</scope>
</reference>
<accession>A0A0E0BUY9</accession>
<feature type="coiled-coil region" evidence="3">
    <location>
        <begin position="171"/>
        <end position="415"/>
    </location>
</feature>
<evidence type="ECO:0000256" key="1">
    <source>
        <dbReference type="ARBA" id="ARBA00023054"/>
    </source>
</evidence>
<comment type="similarity">
    <text evidence="2">Belongs to the NET family.</text>
</comment>
<reference evidence="6" key="1">
    <citation type="submission" date="2015-04" db="UniProtKB">
        <authorList>
            <consortium name="EnsemblPlants"/>
        </authorList>
    </citation>
    <scope>IDENTIFICATION</scope>
</reference>
<protein>
    <recommendedName>
        <fullName evidence="5">NAB domain-containing protein</fullName>
    </recommendedName>
</protein>
<feature type="coiled-coil region" evidence="3">
    <location>
        <begin position="1518"/>
        <end position="1552"/>
    </location>
</feature>
<evidence type="ECO:0000259" key="5">
    <source>
        <dbReference type="PROSITE" id="PS51774"/>
    </source>
</evidence>
<dbReference type="Gramene" id="OGLUM12G19860.1">
    <property type="protein sequence ID" value="OGLUM12G19860.1"/>
    <property type="gene ID" value="OGLUM12G19860"/>
</dbReference>
<dbReference type="GO" id="GO:0005886">
    <property type="term" value="C:plasma membrane"/>
    <property type="evidence" value="ECO:0007669"/>
    <property type="project" value="TreeGrafter"/>
</dbReference>
<keyword evidence="1 3" id="KW-0175">Coiled coil</keyword>
<feature type="compositionally biased region" description="Polar residues" evidence="4">
    <location>
        <begin position="19"/>
        <end position="28"/>
    </location>
</feature>
<proteinExistence type="inferred from homology"/>
<evidence type="ECO:0000313" key="7">
    <source>
        <dbReference type="Proteomes" id="UP000026961"/>
    </source>
</evidence>
<dbReference type="HOGENOM" id="CLU_001229_1_1_1"/>
<evidence type="ECO:0000256" key="2">
    <source>
        <dbReference type="ARBA" id="ARBA00038006"/>
    </source>
</evidence>
<dbReference type="EnsemblPlants" id="OGLUM12G19860.1">
    <property type="protein sequence ID" value="OGLUM12G19860.1"/>
    <property type="gene ID" value="OGLUM12G19860"/>
</dbReference>
<dbReference type="InterPro" id="IPR051861">
    <property type="entry name" value="NET_actin-binding_domain"/>
</dbReference>
<organism evidence="6">
    <name type="scientific">Oryza glumipatula</name>
    <dbReference type="NCBI Taxonomy" id="40148"/>
    <lineage>
        <taxon>Eukaryota</taxon>
        <taxon>Viridiplantae</taxon>
        <taxon>Streptophyta</taxon>
        <taxon>Embryophyta</taxon>
        <taxon>Tracheophyta</taxon>
        <taxon>Spermatophyta</taxon>
        <taxon>Magnoliopsida</taxon>
        <taxon>Liliopsida</taxon>
        <taxon>Poales</taxon>
        <taxon>Poaceae</taxon>
        <taxon>BOP clade</taxon>
        <taxon>Oryzoideae</taxon>
        <taxon>Oryzeae</taxon>
        <taxon>Oryzinae</taxon>
        <taxon>Oryza</taxon>
    </lineage>
</organism>
<dbReference type="eggNOG" id="ENOG502QQ6M">
    <property type="taxonomic scope" value="Eukaryota"/>
</dbReference>
<dbReference type="STRING" id="40148.A0A0E0BUY9"/>
<feature type="region of interest" description="Disordered" evidence="4">
    <location>
        <begin position="1316"/>
        <end position="1397"/>
    </location>
</feature>
<evidence type="ECO:0000313" key="6">
    <source>
        <dbReference type="EnsemblPlants" id="OGLUM12G19860.1"/>
    </source>
</evidence>
<dbReference type="PANTHER" id="PTHR32258">
    <property type="entry name" value="PROTEIN NETWORKED 4A"/>
    <property type="match status" value="1"/>
</dbReference>
<feature type="compositionally biased region" description="Low complexity" evidence="4">
    <location>
        <begin position="1316"/>
        <end position="1333"/>
    </location>
</feature>
<dbReference type="PROSITE" id="PS51774">
    <property type="entry name" value="NAB"/>
    <property type="match status" value="1"/>
</dbReference>
<dbReference type="Pfam" id="PF07765">
    <property type="entry name" value="KIP1"/>
    <property type="match status" value="1"/>
</dbReference>
<dbReference type="GO" id="GO:0051015">
    <property type="term" value="F:actin filament binding"/>
    <property type="evidence" value="ECO:0007669"/>
    <property type="project" value="TreeGrafter"/>
</dbReference>
<dbReference type="PANTHER" id="PTHR32258:SF9">
    <property type="entry name" value="PROTEIN NETWORKED 1A"/>
    <property type="match status" value="1"/>
</dbReference>
<dbReference type="Proteomes" id="UP000026961">
    <property type="component" value="Chromosome 12"/>
</dbReference>
<sequence>MRGGRKDPTPDVILPPPHSSSSPVKMMSPTNPMRKYSWWWDSHISPKNSKWLQENLTDMDSKIKRMIKIIDEDADSFARRAEMYYRRRPELMSLLEELYRAYRALAERHDHAAGELRSAQRKMAEAFPDEFQLDLDDDLPAETLSTETEADSRDMTPFFLSFINSGDSKKRAKDDQEHEKLQKEISSLSQENQELKKKISSVLENSDRAESEVASLKEALAQQEAEKEAAFSQCQQSSDRLQALKSEILQTQEEFKRLKEEMQNGLENLSTAEERCLLLERANQNLYSELDKLKNDSKERHGELNEKHVELEKLSISIQEEQLKSMQAEMTRLSLEKQLAQAKEKLRILTLEKNGEASKFNDIEASKVRLQNDLDKIREENCKLEEQNNSSISAIIRLQDEVISLKNAQRLLEEEVSRHVEEKKVLQYELSQLKDDKGDSERKHFSIKEQIQVVNFNVESLQALAQEVRDGNVELKETIKHHEGVKALYVDNLMQLERTLERNAHLERSLSAATTEVEELREKKVALEESCKHLNSKINGFQSERSMFIARIEGISHTMEKLSEKNVFLENLLSENNTELEILRRKLNDSEESTHALLNQNSVLRSEKRTLVREVDSMNGALLNLEAQFTELEGHHLDLQQEKNKASSEVIMLQEMLRLEREAHKELNYSGKTQFSAVQKQLSFLLEEGRRRENQLQDEEHKIVEAQMEIFVLQKCLGDMAEANSDVSGQLQKQKELCEIQEEKLTFLTENNQRLTEGIGSVMEELHLDDKYGSLDLMKLDVIVQLILHEIKCLLNTISDAQDVKQNQILEKSLVVTLLEHFGREVADLRSERSVLRQEWQAKSEELLQLQNERHDLMKISCELRKEMEARNRRVEEMKGEAKFLVRQLSELQESRQSLQAEVIKLIEENSSLSGKLYDSREKEKTSDDDFNTLLGEAISTDILGVVFKSLHDERTSQLQSLHEDFGSLHAAGNELYQEIKLMNKKLGDLQLENNYLEKELSKTMSICDSSGSEIGAGRRRTMRRDTKLLKSGRKSQQESTVNIEQRKEIDHAGLEKSNELLREKLHKLQSEVQALRSKEQPVIDVKSCDAEITKLLTNMQMATANAALFKEKVLELIASCESFEISEMVQKEVLKEEITRRNSYVNALKDKLNAVEIENSRLKVDLNGDFTLLGALQTEVSALEKQTMSLAKDCLPSNKLRMEEFSVSPQLSKIAVKPIHGEPNATKMVKDMELEKLHGTIKALQKVVTDTGVVLEQERLDFNANLLDARRQIDLLRLRDDMAAAVDDSDAASDPAAAAYDRRLLKDIQLDLVQTTTPTSRSRAATATATAAGSSQRHHRRRNGGSTEAPPLGLWSVVRASRRRQQEEGGDGDDDDLRPPQSEASAERGRRSCSSEVSQLTVVKDLSVDKQELLLPPRPPPPAMAEAPHREWKKKVIERLTADAQRLVDLQSIVGELRASAEAAPELDDVTAQMVDAESAVAQLIDTNGKLLRKAEEFTSADAAGGAAGDDLRSRSQRKILERVRKMSEKIARLEQETQRFQHALLRHEEERATRRAAAAAAAAASSGKSSAAVQRRSSRVQLVEYLYGRRRDSRRQRRGPSCCMRAKAIDD</sequence>
<keyword evidence="7" id="KW-1185">Reference proteome</keyword>